<evidence type="ECO:0000259" key="1">
    <source>
        <dbReference type="PROSITE" id="PS50022"/>
    </source>
</evidence>
<keyword evidence="3" id="KW-1185">Reference proteome</keyword>
<proteinExistence type="predicted"/>
<dbReference type="Pfam" id="PF00754">
    <property type="entry name" value="F5_F8_type_C"/>
    <property type="match status" value="1"/>
</dbReference>
<dbReference type="Gene3D" id="2.60.120.260">
    <property type="entry name" value="Galactose-binding domain-like"/>
    <property type="match status" value="1"/>
</dbReference>
<evidence type="ECO:0000313" key="3">
    <source>
        <dbReference type="Proteomes" id="UP001470230"/>
    </source>
</evidence>
<comment type="caution">
    <text evidence="2">The sequence shown here is derived from an EMBL/GenBank/DDBJ whole genome shotgun (WGS) entry which is preliminary data.</text>
</comment>
<gene>
    <name evidence="2" type="ORF">M9Y10_012347</name>
</gene>
<name>A0ABR2IDZ0_9EUKA</name>
<dbReference type="InterPro" id="IPR000421">
    <property type="entry name" value="FA58C"/>
</dbReference>
<evidence type="ECO:0000313" key="2">
    <source>
        <dbReference type="EMBL" id="KAK8860682.1"/>
    </source>
</evidence>
<dbReference type="SUPFAM" id="SSF49785">
    <property type="entry name" value="Galactose-binding domain-like"/>
    <property type="match status" value="1"/>
</dbReference>
<sequence>MIEPVFTLFPPSFKKIDFDKQERDFTFIVGNSEFKINKLIADLISPNVNRLHETDASASFYYINCNQNQQTINNSHFNSDVDIEINESDFKLIIDLSEGNGIQIDENNILSLDFFFKALGNNEINNFLSNEMDIDLNDLAFNESNQKYSLFDRTLNNLIMKDALHMPHDKEVNFISSHFYAYINNKKALNNNLMKLSTDTFYEILGQPNLCIDDEESLFNFILLLIEKNNDEFTCLFEFIEFENLSIESVKQFLNTISFESMNQKVWDSFLSFFNNKNNNENNHFTKRYRKQLVEISLDSNQLLDGVISYIQQSNGNVKVSSSSTLGQTHEPENAIFTSKSDYFATQNLPNQYFLIDLIDKQLIFRSYSLATCEWNQNNEHIKSWIVETSEDGENWIEVDRHENDSSLNKKNAVCNFDVQKVTKCSFIKIHQIGENWAGNNYLSFKSIEIFGGLIYDQ</sequence>
<dbReference type="EMBL" id="JAPFFF010000018">
    <property type="protein sequence ID" value="KAK8860682.1"/>
    <property type="molecule type" value="Genomic_DNA"/>
</dbReference>
<reference evidence="2 3" key="1">
    <citation type="submission" date="2024-04" db="EMBL/GenBank/DDBJ databases">
        <title>Tritrichomonas musculus Genome.</title>
        <authorList>
            <person name="Alves-Ferreira E."/>
            <person name="Grigg M."/>
            <person name="Lorenzi H."/>
            <person name="Galac M."/>
        </authorList>
    </citation>
    <scope>NUCLEOTIDE SEQUENCE [LARGE SCALE GENOMIC DNA]</scope>
    <source>
        <strain evidence="2 3">EAF2021</strain>
    </source>
</reference>
<dbReference type="InterPro" id="IPR008979">
    <property type="entry name" value="Galactose-bd-like_sf"/>
</dbReference>
<organism evidence="2 3">
    <name type="scientific">Tritrichomonas musculus</name>
    <dbReference type="NCBI Taxonomy" id="1915356"/>
    <lineage>
        <taxon>Eukaryota</taxon>
        <taxon>Metamonada</taxon>
        <taxon>Parabasalia</taxon>
        <taxon>Tritrichomonadida</taxon>
        <taxon>Tritrichomonadidae</taxon>
        <taxon>Tritrichomonas</taxon>
    </lineage>
</organism>
<dbReference type="Proteomes" id="UP001470230">
    <property type="component" value="Unassembled WGS sequence"/>
</dbReference>
<accession>A0ABR2IDZ0</accession>
<feature type="domain" description="F5/8 type C" evidence="1">
    <location>
        <begin position="303"/>
        <end position="453"/>
    </location>
</feature>
<protein>
    <recommendedName>
        <fullName evidence="1">F5/8 type C domain-containing protein</fullName>
    </recommendedName>
</protein>
<dbReference type="PROSITE" id="PS50022">
    <property type="entry name" value="FA58C_3"/>
    <property type="match status" value="1"/>
</dbReference>